<dbReference type="AlphaFoldDB" id="A0A920C6X8"/>
<name>A0A920C6X8_9BACI</name>
<evidence type="ECO:0000256" key="1">
    <source>
        <dbReference type="SAM" id="Phobius"/>
    </source>
</evidence>
<evidence type="ECO:0000313" key="3">
    <source>
        <dbReference type="Proteomes" id="UP000676917"/>
    </source>
</evidence>
<evidence type="ECO:0000313" key="2">
    <source>
        <dbReference type="EMBL" id="GIO26574.1"/>
    </source>
</evidence>
<organism evidence="2 3">
    <name type="scientific">Ornithinibacillus bavariensis</name>
    <dbReference type="NCBI Taxonomy" id="545502"/>
    <lineage>
        <taxon>Bacteria</taxon>
        <taxon>Bacillati</taxon>
        <taxon>Bacillota</taxon>
        <taxon>Bacilli</taxon>
        <taxon>Bacillales</taxon>
        <taxon>Bacillaceae</taxon>
        <taxon>Ornithinibacillus</taxon>
    </lineage>
</organism>
<dbReference type="PANTHER" id="PTHR37305">
    <property type="entry name" value="INTEGRAL MEMBRANE PROTEIN-RELATED"/>
    <property type="match status" value="1"/>
</dbReference>
<accession>A0A920C6X8</accession>
<dbReference type="EMBL" id="BORP01000002">
    <property type="protein sequence ID" value="GIO26574.1"/>
    <property type="molecule type" value="Genomic_DNA"/>
</dbReference>
<dbReference type="Proteomes" id="UP000676917">
    <property type="component" value="Unassembled WGS sequence"/>
</dbReference>
<protein>
    <submittedName>
        <fullName evidence="2">Bacitracin ABC transporter permease</fullName>
    </submittedName>
</protein>
<keyword evidence="3" id="KW-1185">Reference proteome</keyword>
<proteinExistence type="predicted"/>
<dbReference type="RefSeq" id="WP_212920097.1">
    <property type="nucleotide sequence ID" value="NZ_BORP01000002.1"/>
</dbReference>
<reference evidence="2" key="1">
    <citation type="submission" date="2021-03" db="EMBL/GenBank/DDBJ databases">
        <title>Antimicrobial resistance genes in bacteria isolated from Japanese honey, and their potential for conferring macrolide and lincosamide resistance in the American foulbrood pathogen Paenibacillus larvae.</title>
        <authorList>
            <person name="Okamoto M."/>
            <person name="Kumagai M."/>
            <person name="Kanamori H."/>
            <person name="Takamatsu D."/>
        </authorList>
    </citation>
    <scope>NUCLEOTIDE SEQUENCE</scope>
    <source>
        <strain evidence="2">J43TS3</strain>
    </source>
</reference>
<keyword evidence="1" id="KW-1133">Transmembrane helix</keyword>
<feature type="transmembrane region" description="Helical" evidence="1">
    <location>
        <begin position="72"/>
        <end position="93"/>
    </location>
</feature>
<keyword evidence="1" id="KW-0472">Membrane</keyword>
<dbReference type="Pfam" id="PF12730">
    <property type="entry name" value="ABC2_membrane_4"/>
    <property type="match status" value="1"/>
</dbReference>
<keyword evidence="1" id="KW-0812">Transmembrane</keyword>
<feature type="transmembrane region" description="Helical" evidence="1">
    <location>
        <begin position="229"/>
        <end position="255"/>
    </location>
</feature>
<feature type="transmembrane region" description="Helical" evidence="1">
    <location>
        <begin position="20"/>
        <end position="43"/>
    </location>
</feature>
<feature type="transmembrane region" description="Helical" evidence="1">
    <location>
        <begin position="114"/>
        <end position="147"/>
    </location>
</feature>
<dbReference type="PANTHER" id="PTHR37305:SF1">
    <property type="entry name" value="MEMBRANE PROTEIN"/>
    <property type="match status" value="1"/>
</dbReference>
<feature type="transmembrane region" description="Helical" evidence="1">
    <location>
        <begin position="153"/>
        <end position="179"/>
    </location>
</feature>
<comment type="caution">
    <text evidence="2">The sequence shown here is derived from an EMBL/GenBank/DDBJ whole genome shotgun (WGS) entry which is preliminary data.</text>
</comment>
<feature type="transmembrane region" description="Helical" evidence="1">
    <location>
        <begin position="186"/>
        <end position="209"/>
    </location>
</feature>
<sequence length="259" mass="28348">MSYFFPALQAEWLKVRKSKVIRITAVVFTIAPLMAGFFMIVLINPEFANSSGLLRAKTQFAGEADWASYLRLHAQIIAVGGILVFGFVTSWIFGREYADRTAKDLLALPYSRGVIVIAKFIVSFITNILLSAYVVTLGIIIGWIIGLPQWSSAIFVHGLSILLVVTFITISLSTPVAFIASYGGGYLAPLGFVILTVVLSQIVAVTGFGDYFPWAIPAIFSGLTEGDGVLSFNSLFIIIITSLLGIFSTLFWWIFADQH</sequence>
<gene>
    <name evidence="2" type="ORF">J43TS3_11850</name>
</gene>